<feature type="compositionally biased region" description="Basic and acidic residues" evidence="1">
    <location>
        <begin position="1"/>
        <end position="18"/>
    </location>
</feature>
<feature type="region of interest" description="Disordered" evidence="1">
    <location>
        <begin position="1"/>
        <end position="28"/>
    </location>
</feature>
<reference evidence="2 3" key="1">
    <citation type="submission" date="2020-05" db="EMBL/GenBank/DDBJ databases">
        <title>Identification and distribution of gene clusters putatively required for synthesis of sphingolipid metabolism inhibitors in phylogenetically diverse species of the filamentous fungus Fusarium.</title>
        <authorList>
            <person name="Kim H.-S."/>
            <person name="Busman M."/>
            <person name="Brown D.W."/>
            <person name="Divon H."/>
            <person name="Uhlig S."/>
            <person name="Proctor R.H."/>
        </authorList>
    </citation>
    <scope>NUCLEOTIDE SEQUENCE [LARGE SCALE GENOMIC DNA]</scope>
    <source>
        <strain evidence="2 3">NRRL 20693</strain>
    </source>
</reference>
<protein>
    <recommendedName>
        <fullName evidence="4">BZIP domain-containing protein</fullName>
    </recommendedName>
</protein>
<comment type="caution">
    <text evidence="2">The sequence shown here is derived from an EMBL/GenBank/DDBJ whole genome shotgun (WGS) entry which is preliminary data.</text>
</comment>
<keyword evidence="3" id="KW-1185">Reference proteome</keyword>
<evidence type="ECO:0008006" key="4">
    <source>
        <dbReference type="Google" id="ProtNLM"/>
    </source>
</evidence>
<name>A0A8H5SVR9_FUSHE</name>
<accession>A0A8H5SVR9</accession>
<evidence type="ECO:0000256" key="1">
    <source>
        <dbReference type="SAM" id="MobiDB-lite"/>
    </source>
</evidence>
<evidence type="ECO:0000313" key="3">
    <source>
        <dbReference type="Proteomes" id="UP000567885"/>
    </source>
</evidence>
<evidence type="ECO:0000313" key="2">
    <source>
        <dbReference type="EMBL" id="KAF5660865.1"/>
    </source>
</evidence>
<dbReference type="OrthoDB" id="3535998at2759"/>
<dbReference type="CDD" id="cd14688">
    <property type="entry name" value="bZIP_YAP"/>
    <property type="match status" value="1"/>
</dbReference>
<proteinExistence type="predicted"/>
<organism evidence="2 3">
    <name type="scientific">Fusarium heterosporum</name>
    <dbReference type="NCBI Taxonomy" id="42747"/>
    <lineage>
        <taxon>Eukaryota</taxon>
        <taxon>Fungi</taxon>
        <taxon>Dikarya</taxon>
        <taxon>Ascomycota</taxon>
        <taxon>Pezizomycotina</taxon>
        <taxon>Sordariomycetes</taxon>
        <taxon>Hypocreomycetidae</taxon>
        <taxon>Hypocreales</taxon>
        <taxon>Nectriaceae</taxon>
        <taxon>Fusarium</taxon>
        <taxon>Fusarium heterosporum species complex</taxon>
    </lineage>
</organism>
<dbReference type="Proteomes" id="UP000567885">
    <property type="component" value="Unassembled WGS sequence"/>
</dbReference>
<dbReference type="EMBL" id="JAAGWQ010000188">
    <property type="protein sequence ID" value="KAF5660865.1"/>
    <property type="molecule type" value="Genomic_DNA"/>
</dbReference>
<gene>
    <name evidence="2" type="ORF">FHETE_8716</name>
</gene>
<dbReference type="Gene3D" id="1.20.5.170">
    <property type="match status" value="1"/>
</dbReference>
<sequence>MSPEQQARKRAADREAQRRSRARTRQHIDRLEQELAQLRSDRWRDSTIQDLMCRNQEIEKELKELKDAIDLLGNVLPSAESSDHHLQMAKPDTFLASARNDGDIFVMEEASHSPGENCIPLSGNYNVIYTGLQYPFSNNQEAREDISPFAILPKPPRYRDAHIQTSLFVPMSPPWEDGSYASDSLCFKHLFRGEGDIRSGYGTNARQSLPVAKEHEMTDCIRHLHAGVGTGGPCPDF</sequence>
<dbReference type="AlphaFoldDB" id="A0A8H5SVR9"/>
<dbReference type="PANTHER" id="PTHR37012:SF2">
    <property type="entry name" value="BZIP DOMAIN-CONTAINING PROTEIN-RELATED"/>
    <property type="match status" value="1"/>
</dbReference>
<dbReference type="PANTHER" id="PTHR37012">
    <property type="entry name" value="B-ZIP TRANSCRIPTION FACTOR (EUROFUNG)-RELATED"/>
    <property type="match status" value="1"/>
</dbReference>